<dbReference type="PANTHER" id="PTHR22602:SF0">
    <property type="entry name" value="TRANSFERASE CAF17, MITOCHONDRIAL-RELATED"/>
    <property type="match status" value="1"/>
</dbReference>
<dbReference type="RefSeq" id="WP_141482566.1">
    <property type="nucleotide sequence ID" value="NZ_VICD02000209.1"/>
</dbReference>
<accession>A0A508AK36</accession>
<dbReference type="GO" id="GO:0016226">
    <property type="term" value="P:iron-sulfur cluster assembly"/>
    <property type="evidence" value="ECO:0007669"/>
    <property type="project" value="TreeGrafter"/>
</dbReference>
<sequence>MPDNPQRPSSAVADPLPPVSGQPFALPDYRILGLSGRDALAFAQAQFMNDVDALADGQWHWNGWLTPKGRIIALFALLRIDAQHLWLLLADADPEALAGALRRFVFRSKITMEVLDEKPVSGSFSAPEAARGNAFATLDNGALELDLGTASEPRRMRLGDAADEAPARAARWRRDDLRHGLPHLLGEQIEHWTPQQLSLERLRAFSVKKGCYPGQEIVARTHFLGKVKRGLVAIAADAPLASGQELQSGDRVIGPLVSTADDGACWSALAVVPLADERPALRVGATPVREVALLDGLAR</sequence>
<dbReference type="InterPro" id="IPR045179">
    <property type="entry name" value="YgfZ/GcvT"/>
</dbReference>
<protein>
    <submittedName>
        <fullName evidence="2">Folate-binding protein</fullName>
    </submittedName>
</protein>
<dbReference type="InterPro" id="IPR017703">
    <property type="entry name" value="YgfZ/GCV_T_CS"/>
</dbReference>
<dbReference type="InterPro" id="IPR027266">
    <property type="entry name" value="TrmE/GcvT-like"/>
</dbReference>
<organism evidence="2 3">
    <name type="scientific">Marilutibacter maris</name>
    <dbReference type="NCBI Taxonomy" id="1605891"/>
    <lineage>
        <taxon>Bacteria</taxon>
        <taxon>Pseudomonadati</taxon>
        <taxon>Pseudomonadota</taxon>
        <taxon>Gammaproteobacteria</taxon>
        <taxon>Lysobacterales</taxon>
        <taxon>Lysobacteraceae</taxon>
        <taxon>Marilutibacter</taxon>
    </lineage>
</organism>
<gene>
    <name evidence="2" type="ORF">FKV24_012210</name>
</gene>
<dbReference type="Gene3D" id="2.40.30.160">
    <property type="match status" value="1"/>
</dbReference>
<dbReference type="Proteomes" id="UP000320431">
    <property type="component" value="Unassembled WGS sequence"/>
</dbReference>
<name>A0A508AK36_9GAMM</name>
<evidence type="ECO:0000313" key="2">
    <source>
        <dbReference type="EMBL" id="KAB8180685.1"/>
    </source>
</evidence>
<dbReference type="Gene3D" id="3.30.1360.120">
    <property type="entry name" value="Probable tRNA modification gtpase trme, domain 1"/>
    <property type="match status" value="1"/>
</dbReference>
<comment type="caution">
    <text evidence="2">The sequence shown here is derived from an EMBL/GenBank/DDBJ whole genome shotgun (WGS) entry which is preliminary data.</text>
</comment>
<dbReference type="PANTHER" id="PTHR22602">
    <property type="entry name" value="TRANSFERASE CAF17, MITOCHONDRIAL-RELATED"/>
    <property type="match status" value="1"/>
</dbReference>
<evidence type="ECO:0000313" key="3">
    <source>
        <dbReference type="Proteomes" id="UP000320431"/>
    </source>
</evidence>
<dbReference type="NCBIfam" id="TIGR03317">
    <property type="entry name" value="ygfZ_signature"/>
    <property type="match status" value="1"/>
</dbReference>
<dbReference type="AlphaFoldDB" id="A0A508AK36"/>
<keyword evidence="1" id="KW-0809">Transit peptide</keyword>
<dbReference type="SUPFAM" id="SSF103025">
    <property type="entry name" value="Folate-binding domain"/>
    <property type="match status" value="1"/>
</dbReference>
<dbReference type="EMBL" id="VICD02000209">
    <property type="protein sequence ID" value="KAB8180685.1"/>
    <property type="molecule type" value="Genomic_DNA"/>
</dbReference>
<proteinExistence type="predicted"/>
<reference evidence="2 3" key="1">
    <citation type="submission" date="2019-10" db="EMBL/GenBank/DDBJ databases">
        <title>Lysobacter alkalisoli sp. nov., isolated from saline-alkaline soil.</title>
        <authorList>
            <person name="Sun J.-Q."/>
        </authorList>
    </citation>
    <scope>NUCLEOTIDE SEQUENCE [LARGE SCALE GENOMIC DNA]</scope>
    <source>
        <strain evidence="2 3">KCTC 42381</strain>
    </source>
</reference>
<evidence type="ECO:0000256" key="1">
    <source>
        <dbReference type="ARBA" id="ARBA00022946"/>
    </source>
</evidence>